<name>M5FZ42_DACPD</name>
<gene>
    <name evidence="2" type="ORF">DACRYDRAFT_25461</name>
</gene>
<evidence type="ECO:0000313" key="2">
    <source>
        <dbReference type="EMBL" id="EJT96757.1"/>
    </source>
</evidence>
<dbReference type="Pfam" id="PF03625">
    <property type="entry name" value="DUF302"/>
    <property type="match status" value="1"/>
</dbReference>
<dbReference type="InterPro" id="IPR005180">
    <property type="entry name" value="DUF302"/>
</dbReference>
<dbReference type="AlphaFoldDB" id="M5FZ42"/>
<dbReference type="OrthoDB" id="5190258at2759"/>
<accession>M5FZ42</accession>
<dbReference type="HOGENOM" id="CLU_105954_0_1_1"/>
<dbReference type="InterPro" id="IPR035923">
    <property type="entry name" value="TT1751-like_sf"/>
</dbReference>
<dbReference type="CDD" id="cd14797">
    <property type="entry name" value="DUF302"/>
    <property type="match status" value="1"/>
</dbReference>
<sequence length="168" mass="18615">MATKSSQSYTAQRITLRSPTPFYTVLFRLEKLTNHRAAAGLPRPLTSKVFETWVEGRLGESGFMFFNAHAHSEWFSLFSPTPTKKFTTYILGNPLIARTLLVHEPRAGLIVPPRVFLMEEENGTAIVYDLPSSVVCLEGYAGGEGTALEEAARALDGKLERVLREALA</sequence>
<dbReference type="SUPFAM" id="SSF103247">
    <property type="entry name" value="TT1751-like"/>
    <property type="match status" value="1"/>
</dbReference>
<dbReference type="Gene3D" id="3.30.310.70">
    <property type="entry name" value="TT1751-like domain"/>
    <property type="match status" value="1"/>
</dbReference>
<dbReference type="GeneID" id="63689231"/>
<evidence type="ECO:0000259" key="1">
    <source>
        <dbReference type="Pfam" id="PF03625"/>
    </source>
</evidence>
<evidence type="ECO:0000313" key="3">
    <source>
        <dbReference type="Proteomes" id="UP000030653"/>
    </source>
</evidence>
<protein>
    <recommendedName>
        <fullName evidence="1">DUF302 domain-containing protein</fullName>
    </recommendedName>
</protein>
<organism evidence="2 3">
    <name type="scientific">Dacryopinax primogenitus (strain DJM 731)</name>
    <name type="common">Brown rot fungus</name>
    <dbReference type="NCBI Taxonomy" id="1858805"/>
    <lineage>
        <taxon>Eukaryota</taxon>
        <taxon>Fungi</taxon>
        <taxon>Dikarya</taxon>
        <taxon>Basidiomycota</taxon>
        <taxon>Agaricomycotina</taxon>
        <taxon>Dacrymycetes</taxon>
        <taxon>Dacrymycetales</taxon>
        <taxon>Dacrymycetaceae</taxon>
        <taxon>Dacryopinax</taxon>
    </lineage>
</organism>
<dbReference type="Proteomes" id="UP000030653">
    <property type="component" value="Unassembled WGS sequence"/>
</dbReference>
<proteinExistence type="predicted"/>
<feature type="domain" description="DUF302" evidence="1">
    <location>
        <begin position="85"/>
        <end position="129"/>
    </location>
</feature>
<reference evidence="2 3" key="1">
    <citation type="journal article" date="2012" name="Science">
        <title>The Paleozoic origin of enzymatic lignin decomposition reconstructed from 31 fungal genomes.</title>
        <authorList>
            <person name="Floudas D."/>
            <person name="Binder M."/>
            <person name="Riley R."/>
            <person name="Barry K."/>
            <person name="Blanchette R.A."/>
            <person name="Henrissat B."/>
            <person name="Martinez A.T."/>
            <person name="Otillar R."/>
            <person name="Spatafora J.W."/>
            <person name="Yadav J.S."/>
            <person name="Aerts A."/>
            <person name="Benoit I."/>
            <person name="Boyd A."/>
            <person name="Carlson A."/>
            <person name="Copeland A."/>
            <person name="Coutinho P.M."/>
            <person name="de Vries R.P."/>
            <person name="Ferreira P."/>
            <person name="Findley K."/>
            <person name="Foster B."/>
            <person name="Gaskell J."/>
            <person name="Glotzer D."/>
            <person name="Gorecki P."/>
            <person name="Heitman J."/>
            <person name="Hesse C."/>
            <person name="Hori C."/>
            <person name="Igarashi K."/>
            <person name="Jurgens J.A."/>
            <person name="Kallen N."/>
            <person name="Kersten P."/>
            <person name="Kohler A."/>
            <person name="Kuees U."/>
            <person name="Kumar T.K.A."/>
            <person name="Kuo A."/>
            <person name="LaButti K."/>
            <person name="Larrondo L.F."/>
            <person name="Lindquist E."/>
            <person name="Ling A."/>
            <person name="Lombard V."/>
            <person name="Lucas S."/>
            <person name="Lundell T."/>
            <person name="Martin R."/>
            <person name="McLaughlin D.J."/>
            <person name="Morgenstern I."/>
            <person name="Morin E."/>
            <person name="Murat C."/>
            <person name="Nagy L.G."/>
            <person name="Nolan M."/>
            <person name="Ohm R.A."/>
            <person name="Patyshakuliyeva A."/>
            <person name="Rokas A."/>
            <person name="Ruiz-Duenas F.J."/>
            <person name="Sabat G."/>
            <person name="Salamov A."/>
            <person name="Samejima M."/>
            <person name="Schmutz J."/>
            <person name="Slot J.C."/>
            <person name="St John F."/>
            <person name="Stenlid J."/>
            <person name="Sun H."/>
            <person name="Sun S."/>
            <person name="Syed K."/>
            <person name="Tsang A."/>
            <person name="Wiebenga A."/>
            <person name="Young D."/>
            <person name="Pisabarro A."/>
            <person name="Eastwood D.C."/>
            <person name="Martin F."/>
            <person name="Cullen D."/>
            <person name="Grigoriev I.V."/>
            <person name="Hibbett D.S."/>
        </authorList>
    </citation>
    <scope>NUCLEOTIDE SEQUENCE [LARGE SCALE GENOMIC DNA]</scope>
    <source>
        <strain evidence="2 3">DJM-731 SS1</strain>
    </source>
</reference>
<dbReference type="RefSeq" id="XP_040623655.1">
    <property type="nucleotide sequence ID" value="XM_040774169.1"/>
</dbReference>
<dbReference type="EMBL" id="JH795880">
    <property type="protein sequence ID" value="EJT96757.1"/>
    <property type="molecule type" value="Genomic_DNA"/>
</dbReference>
<keyword evidence="3" id="KW-1185">Reference proteome</keyword>
<dbReference type="OMA" id="TMLRHDV"/>